<feature type="region of interest" description="Disordered" evidence="1">
    <location>
        <begin position="119"/>
        <end position="156"/>
    </location>
</feature>
<dbReference type="InterPro" id="IPR001322">
    <property type="entry name" value="Lamin_tail_dom"/>
</dbReference>
<dbReference type="SUPFAM" id="SSF74853">
    <property type="entry name" value="Lamin A/C globular tail domain"/>
    <property type="match status" value="1"/>
</dbReference>
<dbReference type="EMBL" id="FXTP01000009">
    <property type="protein sequence ID" value="SMO73391.1"/>
    <property type="molecule type" value="Genomic_DNA"/>
</dbReference>
<feature type="region of interest" description="Disordered" evidence="1">
    <location>
        <begin position="1"/>
        <end position="27"/>
    </location>
</feature>
<protein>
    <submittedName>
        <fullName evidence="3">Por secretion system C-terminal sorting domain-containing protein</fullName>
    </submittedName>
</protein>
<gene>
    <name evidence="3" type="ORF">SAMN06265219_10921</name>
</gene>
<dbReference type="Pfam" id="PF18962">
    <property type="entry name" value="Por_Secre_tail"/>
    <property type="match status" value="1"/>
</dbReference>
<dbReference type="Gene3D" id="2.60.40.1260">
    <property type="entry name" value="Lamin Tail domain"/>
    <property type="match status" value="1"/>
</dbReference>
<sequence length="625" mass="67572">MADPPGGSEGDLEGDANNDGSRSSDDDEFIEFVNTGNSDLDISNWIIEDAGGTTHTFSDPTILKPLQAVVVFGGGSPSGEFGGALVQTTGSLSLSNTGDDIVLKNDSGIEIINYTYGSEGEDNQSLTRNPDLSGNFEKHTTADTEDGTAFSPGTRIDGSTFQPSVTISGDAGWRLLSFPVTGGTVEDISDNTAIQGITGGDNPDNDANIILYKSGTDFGTPTNASTAIGDGYGFAVYFYNNSVAGSSPLPITLDAFGSEPSSDVTVDLNDADDYTLVGNPYASNYDLSQVSAAGGTIQNVIHFWDDNNNTYVEQDRTTPFIVSDWQGFWVESQDGAESITFPTSGKTSDSATQSYFAKAKQQKADIHFTLSSDQSLDKAIRLSFREQALEGWDVDDASKFIPMVANYATMAFVGTDDKPQSVLSLPMDIDESYEISLRESIVGIEKGTYTFSWEGLETVPQDFEVLLHDYETGETLNMRDYSEYVFEAEATTMPKQIAQSFSERPVARIQKAKTEEAGRFGISVISGTSVSNEEVAEPQKFALDQNYPNPFNPVTNIKYSIAESGPVQLSIFNVMGQKVTDLVAEDMNPGTYQVSWDASNMASGVYYYRLQTNAEVLTRQMTLIK</sequence>
<name>A0A521DQL1_9BACT</name>
<dbReference type="OrthoDB" id="1522652at2"/>
<reference evidence="3 4" key="1">
    <citation type="submission" date="2017-05" db="EMBL/GenBank/DDBJ databases">
        <authorList>
            <person name="Varghese N."/>
            <person name="Submissions S."/>
        </authorList>
    </citation>
    <scope>NUCLEOTIDE SEQUENCE [LARGE SCALE GENOMIC DNA]</scope>
    <source>
        <strain evidence="3 4">DSM 21985</strain>
    </source>
</reference>
<evidence type="ECO:0000259" key="2">
    <source>
        <dbReference type="PROSITE" id="PS51841"/>
    </source>
</evidence>
<organism evidence="3 4">
    <name type="scientific">Gracilimonas mengyeensis</name>
    <dbReference type="NCBI Taxonomy" id="1302730"/>
    <lineage>
        <taxon>Bacteria</taxon>
        <taxon>Pseudomonadati</taxon>
        <taxon>Balneolota</taxon>
        <taxon>Balneolia</taxon>
        <taxon>Balneolales</taxon>
        <taxon>Balneolaceae</taxon>
        <taxon>Gracilimonas</taxon>
    </lineage>
</organism>
<feature type="domain" description="LTD" evidence="2">
    <location>
        <begin position="1"/>
        <end position="118"/>
    </location>
</feature>
<dbReference type="Proteomes" id="UP000317557">
    <property type="component" value="Unassembled WGS sequence"/>
</dbReference>
<evidence type="ECO:0000256" key="1">
    <source>
        <dbReference type="SAM" id="MobiDB-lite"/>
    </source>
</evidence>
<dbReference type="InterPro" id="IPR026444">
    <property type="entry name" value="Secre_tail"/>
</dbReference>
<proteinExistence type="predicted"/>
<dbReference type="AlphaFoldDB" id="A0A521DQL1"/>
<evidence type="ECO:0000313" key="4">
    <source>
        <dbReference type="Proteomes" id="UP000317557"/>
    </source>
</evidence>
<dbReference type="Pfam" id="PF00932">
    <property type="entry name" value="LTD"/>
    <property type="match status" value="1"/>
</dbReference>
<evidence type="ECO:0000313" key="3">
    <source>
        <dbReference type="EMBL" id="SMO73391.1"/>
    </source>
</evidence>
<feature type="compositionally biased region" description="Polar residues" evidence="1">
    <location>
        <begin position="123"/>
        <end position="132"/>
    </location>
</feature>
<dbReference type="PROSITE" id="PS51841">
    <property type="entry name" value="LTD"/>
    <property type="match status" value="1"/>
</dbReference>
<dbReference type="NCBIfam" id="TIGR04183">
    <property type="entry name" value="Por_Secre_tail"/>
    <property type="match status" value="1"/>
</dbReference>
<dbReference type="Gene3D" id="2.60.40.4070">
    <property type="match status" value="1"/>
</dbReference>
<keyword evidence="4" id="KW-1185">Reference proteome</keyword>
<dbReference type="InterPro" id="IPR036415">
    <property type="entry name" value="Lamin_tail_dom_sf"/>
</dbReference>
<accession>A0A521DQL1</accession>